<keyword evidence="7" id="KW-1185">Reference proteome</keyword>
<dbReference type="AlphaFoldDB" id="A0A9X7JJM4"/>
<dbReference type="Gene3D" id="3.40.50.720">
    <property type="entry name" value="NAD(P)-binding Rossmann-like Domain"/>
    <property type="match status" value="2"/>
</dbReference>
<organism evidence="6 7">
    <name type="scientific">Streptosporangium nondiastaticum</name>
    <dbReference type="NCBI Taxonomy" id="35764"/>
    <lineage>
        <taxon>Bacteria</taxon>
        <taxon>Bacillati</taxon>
        <taxon>Actinomycetota</taxon>
        <taxon>Actinomycetes</taxon>
        <taxon>Streptosporangiales</taxon>
        <taxon>Streptosporangiaceae</taxon>
        <taxon>Streptosporangium</taxon>
    </lineage>
</organism>
<evidence type="ECO:0000313" key="6">
    <source>
        <dbReference type="EMBL" id="PSJ24890.1"/>
    </source>
</evidence>
<protein>
    <submittedName>
        <fullName evidence="6">3-hydroxybutyryl-CoA dehydrogenase</fullName>
    </submittedName>
</protein>
<feature type="domain" description="3-hydroxyacyl-CoA dehydrogenase C-terminal" evidence="4">
    <location>
        <begin position="512"/>
        <end position="608"/>
    </location>
</feature>
<dbReference type="EMBL" id="PXWG01000153">
    <property type="protein sequence ID" value="PSJ24890.1"/>
    <property type="molecule type" value="Genomic_DNA"/>
</dbReference>
<evidence type="ECO:0000259" key="5">
    <source>
        <dbReference type="Pfam" id="PF02737"/>
    </source>
</evidence>
<gene>
    <name evidence="6" type="ORF">B7P34_31065</name>
</gene>
<sequence length="611" mass="63432">MDRTSTPPPAEPPSLPSPAPLRAVAVVGLGTMGAGIAEVLVRAGRDVVGIDVSEAAAAHAVRALETATARAVRRERITEDERRAALARFRTATDLREAAGADLVIEVVPEDYALKHEVFTALDAIVSPGTILATGTNALSVTRLAADSARPERVLGLHFFNPAPAMKLVEVVSSVLTAPAAVSAVTALARELGKEPVAVGDRPGFVADGLLFGYLNQAAAMYESRYATREDIDAAMRLGCGLPMGPLALLDLIGIDTARTVLEAMYAASHDRLHAPAPVLGQLAEAGLTGRKAGRGFYTYDGPDSAVVVPDAETPGSGGDGAAAAPREVRAVGVAGSGTMASGIAEVFAKAGHHVVLAARTQEKAEAAKARVAKSLARSVDKGRLTAAERDAALAAIEPAGSLDAFAGVDLAVEAVAEDLAVKQQLFGTLDKVCRPGAVLATTTSSLPVVALARATSRPQDVIGMHFFNPAPAMKLVEVVRTVLTADDAHATVRAVCAKVRKHAVDCGDRAGFIVNALLFPYLNNAVKMVQEHYASPDDIDAAMKLGGGYPMGPFELLDVVGLDVSLAIEKVLHREFRDPGLAPAPLLEHLVAAGCLGRKTGRGFREYAKA</sequence>
<accession>A0A9X7JJM4</accession>
<feature type="domain" description="3-hydroxyacyl-CoA dehydrogenase C-terminal" evidence="4">
    <location>
        <begin position="204"/>
        <end position="300"/>
    </location>
</feature>
<proteinExistence type="inferred from homology"/>
<keyword evidence="3" id="KW-0560">Oxidoreductase</keyword>
<dbReference type="Pfam" id="PF02737">
    <property type="entry name" value="3HCDH_N"/>
    <property type="match status" value="2"/>
</dbReference>
<comment type="caution">
    <text evidence="6">The sequence shown here is derived from an EMBL/GenBank/DDBJ whole genome shotgun (WGS) entry which is preliminary data.</text>
</comment>
<dbReference type="SUPFAM" id="SSF51735">
    <property type="entry name" value="NAD(P)-binding Rossmann-fold domains"/>
    <property type="match status" value="2"/>
</dbReference>
<comment type="similarity">
    <text evidence="2">Belongs to the 3-hydroxyacyl-CoA dehydrogenase family.</text>
</comment>
<evidence type="ECO:0000256" key="2">
    <source>
        <dbReference type="ARBA" id="ARBA00009463"/>
    </source>
</evidence>
<dbReference type="GO" id="GO:0070403">
    <property type="term" value="F:NAD+ binding"/>
    <property type="evidence" value="ECO:0007669"/>
    <property type="project" value="InterPro"/>
</dbReference>
<dbReference type="InterPro" id="IPR013328">
    <property type="entry name" value="6PGD_dom2"/>
</dbReference>
<dbReference type="InterPro" id="IPR006176">
    <property type="entry name" value="3-OHacyl-CoA_DH_NAD-bd"/>
</dbReference>
<evidence type="ECO:0000313" key="7">
    <source>
        <dbReference type="Proteomes" id="UP000242427"/>
    </source>
</evidence>
<evidence type="ECO:0000256" key="3">
    <source>
        <dbReference type="ARBA" id="ARBA00023002"/>
    </source>
</evidence>
<dbReference type="SUPFAM" id="SSF48179">
    <property type="entry name" value="6-phosphogluconate dehydrogenase C-terminal domain-like"/>
    <property type="match status" value="2"/>
</dbReference>
<dbReference type="GO" id="GO:0008691">
    <property type="term" value="F:3-hydroxybutyryl-CoA dehydrogenase activity"/>
    <property type="evidence" value="ECO:0007669"/>
    <property type="project" value="TreeGrafter"/>
</dbReference>
<dbReference type="NCBIfam" id="NF005875">
    <property type="entry name" value="PRK07819.1"/>
    <property type="match status" value="1"/>
</dbReference>
<dbReference type="InterPro" id="IPR006108">
    <property type="entry name" value="3HC_DH_C"/>
</dbReference>
<dbReference type="Proteomes" id="UP000242427">
    <property type="component" value="Unassembled WGS sequence"/>
</dbReference>
<dbReference type="InterPro" id="IPR008927">
    <property type="entry name" value="6-PGluconate_DH-like_C_sf"/>
</dbReference>
<dbReference type="FunFam" id="3.40.50.720:FF:000009">
    <property type="entry name" value="Fatty oxidation complex, alpha subunit"/>
    <property type="match status" value="2"/>
</dbReference>
<dbReference type="PANTHER" id="PTHR48075">
    <property type="entry name" value="3-HYDROXYACYL-COA DEHYDROGENASE FAMILY PROTEIN"/>
    <property type="match status" value="1"/>
</dbReference>
<name>A0A9X7JJM4_9ACTN</name>
<dbReference type="GO" id="GO:0006635">
    <property type="term" value="P:fatty acid beta-oxidation"/>
    <property type="evidence" value="ECO:0007669"/>
    <property type="project" value="TreeGrafter"/>
</dbReference>
<dbReference type="OrthoDB" id="9771883at2"/>
<feature type="domain" description="3-hydroxyacyl-CoA dehydrogenase NAD binding" evidence="5">
    <location>
        <begin position="24"/>
        <end position="201"/>
    </location>
</feature>
<evidence type="ECO:0000256" key="1">
    <source>
        <dbReference type="ARBA" id="ARBA00005086"/>
    </source>
</evidence>
<dbReference type="InterPro" id="IPR036291">
    <property type="entry name" value="NAD(P)-bd_dom_sf"/>
</dbReference>
<evidence type="ECO:0000259" key="4">
    <source>
        <dbReference type="Pfam" id="PF00725"/>
    </source>
</evidence>
<feature type="domain" description="3-hydroxyacyl-CoA dehydrogenase NAD binding" evidence="5">
    <location>
        <begin position="332"/>
        <end position="509"/>
    </location>
</feature>
<dbReference type="PANTHER" id="PTHR48075:SF9">
    <property type="entry name" value="3-HYDROXYBUTYRYL-COA DEHYDROGENASE"/>
    <property type="match status" value="1"/>
</dbReference>
<reference evidence="6 7" key="1">
    <citation type="submission" date="2018-03" db="EMBL/GenBank/DDBJ databases">
        <title>Chitinolytic properties of Streptosporangium nondiastaticum TBG75A20.</title>
        <authorList>
            <person name="Gayathri V."/>
            <person name="Shiburaj S."/>
        </authorList>
    </citation>
    <scope>NUCLEOTIDE SEQUENCE [LARGE SCALE GENOMIC DNA]</scope>
    <source>
        <strain evidence="6 7">TBG75A20</strain>
    </source>
</reference>
<dbReference type="RefSeq" id="WP_106681527.1">
    <property type="nucleotide sequence ID" value="NZ_PXWG01000153.1"/>
</dbReference>
<dbReference type="Pfam" id="PF00725">
    <property type="entry name" value="3HCDH"/>
    <property type="match status" value="2"/>
</dbReference>
<dbReference type="Gene3D" id="1.10.1040.10">
    <property type="entry name" value="N-(1-d-carboxylethyl)-l-norvaline Dehydrogenase, domain 2"/>
    <property type="match status" value="2"/>
</dbReference>
<comment type="pathway">
    <text evidence="1">Lipid metabolism; butanoate metabolism.</text>
</comment>